<reference evidence="3" key="1">
    <citation type="journal article" date="2010" name="Nat. Biotechnol.">
        <title>Draft genome sequence of the oilseed species Ricinus communis.</title>
        <authorList>
            <person name="Chan A.P."/>
            <person name="Crabtree J."/>
            <person name="Zhao Q."/>
            <person name="Lorenzi H."/>
            <person name="Orvis J."/>
            <person name="Puiu D."/>
            <person name="Melake-Berhan A."/>
            <person name="Jones K.M."/>
            <person name="Redman J."/>
            <person name="Chen G."/>
            <person name="Cahoon E.B."/>
            <person name="Gedil M."/>
            <person name="Stanke M."/>
            <person name="Haas B.J."/>
            <person name="Wortman J.R."/>
            <person name="Fraser-Liggett C.M."/>
            <person name="Ravel J."/>
            <person name="Rabinowicz P.D."/>
        </authorList>
    </citation>
    <scope>NUCLEOTIDE SEQUENCE [LARGE SCALE GENOMIC DNA]</scope>
    <source>
        <strain evidence="3">cv. Hale</strain>
    </source>
</reference>
<evidence type="ECO:0000256" key="1">
    <source>
        <dbReference type="SAM" id="MobiDB-lite"/>
    </source>
</evidence>
<feature type="region of interest" description="Disordered" evidence="1">
    <location>
        <begin position="246"/>
        <end position="267"/>
    </location>
</feature>
<gene>
    <name evidence="2" type="ORF">RCOM_2026290</name>
</gene>
<dbReference type="InParanoid" id="B9TPY6"/>
<name>B9TPY6_RICCO</name>
<dbReference type="Proteomes" id="UP000008311">
    <property type="component" value="Unassembled WGS sequence"/>
</dbReference>
<protein>
    <submittedName>
        <fullName evidence="2">Uncharacterized protein</fullName>
    </submittedName>
</protein>
<evidence type="ECO:0000313" key="2">
    <source>
        <dbReference type="EMBL" id="EEF22078.1"/>
    </source>
</evidence>
<keyword evidence="3" id="KW-1185">Reference proteome</keyword>
<accession>B9TPY6</accession>
<proteinExistence type="predicted"/>
<dbReference type="EMBL" id="EQ997421">
    <property type="protein sequence ID" value="EEF22078.1"/>
    <property type="molecule type" value="Genomic_DNA"/>
</dbReference>
<evidence type="ECO:0000313" key="3">
    <source>
        <dbReference type="Proteomes" id="UP000008311"/>
    </source>
</evidence>
<feature type="non-terminal residue" evidence="2">
    <location>
        <position position="267"/>
    </location>
</feature>
<sequence>MQRTVRVAPAAQQRVVDGPRPDALDREQALAHAGGVVRAVQRERAVGDEAGEAQQRLRLCAGKLTAGQVLEIETGHVGRFRIAPQAARMRATREADERAAQGNGERQVDLLADDGPRQRLEHGGGLDHAQARLARDDGAEQRVIAHRVLERRGIDAQAEHVHEGVVDGAVRRRAIAGNEALGAVRMQHDVEQRRHAVQQHALADAARLRIDDFGQRIGIAAVERKSVRVAIAGRQRDRVAAHLPDAVTGATRPKRGTKPVTNAVPTR</sequence>
<organism evidence="2 3">
    <name type="scientific">Ricinus communis</name>
    <name type="common">Castor bean</name>
    <dbReference type="NCBI Taxonomy" id="3988"/>
    <lineage>
        <taxon>Eukaryota</taxon>
        <taxon>Viridiplantae</taxon>
        <taxon>Streptophyta</taxon>
        <taxon>Embryophyta</taxon>
        <taxon>Tracheophyta</taxon>
        <taxon>Spermatophyta</taxon>
        <taxon>Magnoliopsida</taxon>
        <taxon>eudicotyledons</taxon>
        <taxon>Gunneridae</taxon>
        <taxon>Pentapetalae</taxon>
        <taxon>rosids</taxon>
        <taxon>fabids</taxon>
        <taxon>Malpighiales</taxon>
        <taxon>Euphorbiaceae</taxon>
        <taxon>Acalyphoideae</taxon>
        <taxon>Acalypheae</taxon>
        <taxon>Ricinus</taxon>
    </lineage>
</organism>
<dbReference type="AlphaFoldDB" id="B9TPY6"/>